<feature type="compositionally biased region" description="Gly residues" evidence="1">
    <location>
        <begin position="548"/>
        <end position="559"/>
    </location>
</feature>
<feature type="compositionally biased region" description="Polar residues" evidence="1">
    <location>
        <begin position="431"/>
        <end position="442"/>
    </location>
</feature>
<dbReference type="GO" id="GO:0008649">
    <property type="term" value="F:rRNA methyltransferase activity"/>
    <property type="evidence" value="ECO:0007669"/>
    <property type="project" value="TreeGrafter"/>
</dbReference>
<dbReference type="EMBL" id="PTQR01000039">
    <property type="protein sequence ID" value="TKX24470.1"/>
    <property type="molecule type" value="Genomic_DNA"/>
</dbReference>
<feature type="compositionally biased region" description="Low complexity" evidence="1">
    <location>
        <begin position="568"/>
        <end position="584"/>
    </location>
</feature>
<evidence type="ECO:0000313" key="4">
    <source>
        <dbReference type="Proteomes" id="UP000308133"/>
    </source>
</evidence>
<gene>
    <name evidence="3" type="ORF">C1H76_3077</name>
</gene>
<feature type="region of interest" description="Disordered" evidence="1">
    <location>
        <begin position="424"/>
        <end position="584"/>
    </location>
</feature>
<evidence type="ECO:0000256" key="1">
    <source>
        <dbReference type="SAM" id="MobiDB-lite"/>
    </source>
</evidence>
<feature type="domain" description="Swiss Army Knife RNA repair protein HAD" evidence="2">
    <location>
        <begin position="44"/>
        <end position="251"/>
    </location>
</feature>
<dbReference type="PANTHER" id="PTHR10335:SF23">
    <property type="entry name" value="OB FOLD-CONTAINING PROTEIN, NUCLEIC ACID BINDING"/>
    <property type="match status" value="1"/>
</dbReference>
<comment type="caution">
    <text evidence="3">The sequence shown here is derived from an EMBL/GenBank/DDBJ whole genome shotgun (WGS) entry which is preliminary data.</text>
</comment>
<evidence type="ECO:0000313" key="3">
    <source>
        <dbReference type="EMBL" id="TKX24470.1"/>
    </source>
</evidence>
<name>A0A4U7B5E6_9PEZI</name>
<dbReference type="GO" id="GO:0003723">
    <property type="term" value="F:RNA binding"/>
    <property type="evidence" value="ECO:0007669"/>
    <property type="project" value="TreeGrafter"/>
</dbReference>
<dbReference type="GO" id="GO:0031428">
    <property type="term" value="C:box C/D methylation guide snoRNP complex"/>
    <property type="evidence" value="ECO:0007669"/>
    <property type="project" value="TreeGrafter"/>
</dbReference>
<accession>A0A4U7B5E6</accession>
<organism evidence="3 4">
    <name type="scientific">Elsinoe australis</name>
    <dbReference type="NCBI Taxonomy" id="40998"/>
    <lineage>
        <taxon>Eukaryota</taxon>
        <taxon>Fungi</taxon>
        <taxon>Dikarya</taxon>
        <taxon>Ascomycota</taxon>
        <taxon>Pezizomycotina</taxon>
        <taxon>Dothideomycetes</taxon>
        <taxon>Dothideomycetidae</taxon>
        <taxon>Myriangiales</taxon>
        <taxon>Elsinoaceae</taxon>
        <taxon>Elsinoe</taxon>
    </lineage>
</organism>
<evidence type="ECO:0000259" key="2">
    <source>
        <dbReference type="Pfam" id="PF10307"/>
    </source>
</evidence>
<feature type="compositionally biased region" description="Low complexity" evidence="1">
    <location>
        <begin position="509"/>
        <end position="518"/>
    </location>
</feature>
<dbReference type="InterPro" id="IPR018812">
    <property type="entry name" value="SAK_HAD"/>
</dbReference>
<dbReference type="AlphaFoldDB" id="A0A4U7B5E6"/>
<feature type="compositionally biased region" description="Low complexity" evidence="1">
    <location>
        <begin position="462"/>
        <end position="476"/>
    </location>
</feature>
<sequence length="584" mass="65143">MSSLRDAFTPTALSRWSSIQKQLPSIDNISEVNVFDFDNTLFRTPLPNPQIWDGRSIGVLSTEEAFINGGWWHDNSLLSSLGGGIQVQEPKAWEGYWDEHIVDLVRESMKSPTALTILMTGRGQANFSELIHRMVKSKGLDFDMIVLKPKVGPDGTRYSSTLDFKKDFFRIAMLTYQYATELMIYEDRPKQALGFEQHLAQLNDQWKQGSYRGNPSRDPVRAEVVLVEPRLAYFDTQLEIDQIMRMIDANNLAVKMGRGKQSARIWNMIKSRIYTGYLVQPEDSQRLLKLVDSPEDDGMKESRMMADNIMISFRPPRDDIIRRAGGWSAHRKWRVNGIGSHNNCIWAARLAPADPHLSVYTESFTPMIVLKMRKSVKASEANRIHNWVDIPDWDERAIVFDSVVQDKVVIKLLEAPENGYYTADGRIASHGDTNGHTPTSQHRGVPKRDRMQQRTAQHHPAAGEQSSADSSDAGADPFPPLAKAVQQQGQSQGSQGGRRRGGNRGQQGGQHQNQYQQRGGHRNYSGGPQHGQGGNQHGHDGRHRQGRGGRGGGRGGQGRSGQYRSLDDAGAGDAGQGSAAGMMY</sequence>
<dbReference type="PANTHER" id="PTHR10335">
    <property type="entry name" value="RRNA 2-O-METHYLTRANSFERASE FIBRILLARIN"/>
    <property type="match status" value="1"/>
</dbReference>
<dbReference type="Pfam" id="PF10307">
    <property type="entry name" value="HAD_SAK_1"/>
    <property type="match status" value="1"/>
</dbReference>
<protein>
    <recommendedName>
        <fullName evidence="2">Swiss Army Knife RNA repair protein HAD domain-containing protein</fullName>
    </recommendedName>
</protein>
<dbReference type="GO" id="GO:0032040">
    <property type="term" value="C:small-subunit processome"/>
    <property type="evidence" value="ECO:0007669"/>
    <property type="project" value="TreeGrafter"/>
</dbReference>
<reference evidence="3 4" key="1">
    <citation type="submission" date="2018-02" db="EMBL/GenBank/DDBJ databases">
        <title>Draft genome sequences of Elsinoe sp., causing black scab on jojoba.</title>
        <authorList>
            <person name="Stodart B."/>
            <person name="Jeffress S."/>
            <person name="Ash G."/>
            <person name="Arun Chinnappa K."/>
        </authorList>
    </citation>
    <scope>NUCLEOTIDE SEQUENCE [LARGE SCALE GENOMIC DNA]</scope>
    <source>
        <strain evidence="3 4">Hillstone_2</strain>
    </source>
</reference>
<dbReference type="GO" id="GO:0000494">
    <property type="term" value="P:box C/D sno(s)RNA 3'-end processing"/>
    <property type="evidence" value="ECO:0007669"/>
    <property type="project" value="TreeGrafter"/>
</dbReference>
<dbReference type="Proteomes" id="UP000308133">
    <property type="component" value="Unassembled WGS sequence"/>
</dbReference>
<dbReference type="GO" id="GO:1990259">
    <property type="term" value="F:histone H2AQ104 methyltransferase activity"/>
    <property type="evidence" value="ECO:0007669"/>
    <property type="project" value="TreeGrafter"/>
</dbReference>
<proteinExistence type="predicted"/>